<name>A0A835C9X7_9FABA</name>
<evidence type="ECO:0000313" key="2">
    <source>
        <dbReference type="Proteomes" id="UP000634136"/>
    </source>
</evidence>
<keyword evidence="2" id="KW-1185">Reference proteome</keyword>
<organism evidence="1 2">
    <name type="scientific">Senna tora</name>
    <dbReference type="NCBI Taxonomy" id="362788"/>
    <lineage>
        <taxon>Eukaryota</taxon>
        <taxon>Viridiplantae</taxon>
        <taxon>Streptophyta</taxon>
        <taxon>Embryophyta</taxon>
        <taxon>Tracheophyta</taxon>
        <taxon>Spermatophyta</taxon>
        <taxon>Magnoliopsida</taxon>
        <taxon>eudicotyledons</taxon>
        <taxon>Gunneridae</taxon>
        <taxon>Pentapetalae</taxon>
        <taxon>rosids</taxon>
        <taxon>fabids</taxon>
        <taxon>Fabales</taxon>
        <taxon>Fabaceae</taxon>
        <taxon>Caesalpinioideae</taxon>
        <taxon>Cassia clade</taxon>
        <taxon>Senna</taxon>
    </lineage>
</organism>
<dbReference type="EMBL" id="JAAIUW010000004">
    <property type="protein sequence ID" value="KAF7834570.1"/>
    <property type="molecule type" value="Genomic_DNA"/>
</dbReference>
<protein>
    <recommendedName>
        <fullName evidence="3">Reverse transcriptase</fullName>
    </recommendedName>
</protein>
<dbReference type="OrthoDB" id="786283at2759"/>
<sequence length="373" mass="42886">MLVALGLEDELANFWVKKWGLGRPPKDSAMEVSEPKIRRSFQVKIRLERRPKLKSISKIPNGPTRGVGRHMHTFYNGEQATSDSDDLRRKLRYFAQNDKTIRGIKIGREAPTINHLMYADDVLLFFKADKKSCEAVKILLHQFGTMSGLWMNNWKSEIRFSPNISPQGARALSNIVNCCHVDHISKYLGGFIDGHNTARRNASLILDNLILRLSEASKCDTTMRKFFWGHWEDKHSLTMISWRRLCRDKKEGGLGFRQMATMNEALLAKQAWRILSMPHSLVSRTFLGKYRSALQNFPLTPKSHDSPLSKRICKALKIVTNHIGWRVGNGSHIRLDDTTWISPDHYNHTYTRLSDLMHPGGYWDIAKVAQVYD</sequence>
<accession>A0A835C9X7</accession>
<proteinExistence type="predicted"/>
<dbReference type="Proteomes" id="UP000634136">
    <property type="component" value="Unassembled WGS sequence"/>
</dbReference>
<comment type="caution">
    <text evidence="1">The sequence shown here is derived from an EMBL/GenBank/DDBJ whole genome shotgun (WGS) entry which is preliminary data.</text>
</comment>
<evidence type="ECO:0008006" key="3">
    <source>
        <dbReference type="Google" id="ProtNLM"/>
    </source>
</evidence>
<dbReference type="PANTHER" id="PTHR33116">
    <property type="entry name" value="REVERSE TRANSCRIPTASE ZINC-BINDING DOMAIN-CONTAINING PROTEIN-RELATED-RELATED"/>
    <property type="match status" value="1"/>
</dbReference>
<reference evidence="1" key="1">
    <citation type="submission" date="2020-09" db="EMBL/GenBank/DDBJ databases">
        <title>Genome-Enabled Discovery of Anthraquinone Biosynthesis in Senna tora.</title>
        <authorList>
            <person name="Kang S.-H."/>
            <person name="Pandey R.P."/>
            <person name="Lee C.-M."/>
            <person name="Sim J.-S."/>
            <person name="Jeong J.-T."/>
            <person name="Choi B.-S."/>
            <person name="Jung M."/>
            <person name="Ginzburg D."/>
            <person name="Zhao K."/>
            <person name="Won S.Y."/>
            <person name="Oh T.-J."/>
            <person name="Yu Y."/>
            <person name="Kim N.-H."/>
            <person name="Lee O.R."/>
            <person name="Lee T.-H."/>
            <person name="Bashyal P."/>
            <person name="Kim T.-S."/>
            <person name="Lee W.-H."/>
            <person name="Kawkins C."/>
            <person name="Kim C.-K."/>
            <person name="Kim J.S."/>
            <person name="Ahn B.O."/>
            <person name="Rhee S.Y."/>
            <person name="Sohng J.K."/>
        </authorList>
    </citation>
    <scope>NUCLEOTIDE SEQUENCE</scope>
    <source>
        <tissue evidence="1">Leaf</tissue>
    </source>
</reference>
<dbReference type="AlphaFoldDB" id="A0A835C9X7"/>
<evidence type="ECO:0000313" key="1">
    <source>
        <dbReference type="EMBL" id="KAF7834570.1"/>
    </source>
</evidence>
<dbReference type="PANTHER" id="PTHR33116:SF86">
    <property type="entry name" value="REVERSE TRANSCRIPTASE DOMAIN-CONTAINING PROTEIN"/>
    <property type="match status" value="1"/>
</dbReference>
<gene>
    <name evidence="1" type="ORF">G2W53_009429</name>
</gene>